<dbReference type="InterPro" id="IPR035680">
    <property type="entry name" value="Clx_II_MBL"/>
</dbReference>
<comment type="function">
    <text evidence="7">Thiolesterase that catalyzes the hydrolysis of S-D-lactoyl-glutathione to form glutathione and D-lactic acid.</text>
</comment>
<feature type="binding site" evidence="7">
    <location>
        <position position="176"/>
    </location>
    <ligand>
        <name>Zn(2+)</name>
        <dbReference type="ChEBI" id="CHEBI:29105"/>
        <label>2</label>
    </ligand>
</feature>
<dbReference type="InterPro" id="IPR001279">
    <property type="entry name" value="Metallo-B-lactamas"/>
</dbReference>
<dbReference type="Pfam" id="PF00753">
    <property type="entry name" value="Lactamase_B"/>
    <property type="match status" value="1"/>
</dbReference>
<evidence type="ECO:0000256" key="1">
    <source>
        <dbReference type="ARBA" id="ARBA00001623"/>
    </source>
</evidence>
<evidence type="ECO:0000256" key="5">
    <source>
        <dbReference type="ARBA" id="ARBA00022801"/>
    </source>
</evidence>
<evidence type="ECO:0000256" key="4">
    <source>
        <dbReference type="ARBA" id="ARBA00022723"/>
    </source>
</evidence>
<dbReference type="PANTHER" id="PTHR43705:SF1">
    <property type="entry name" value="HYDROXYACYLGLUTATHIONE HYDROLASE GLOB"/>
    <property type="match status" value="1"/>
</dbReference>
<sequence>MIKVTPLPIIEHNGNYAWIIEHAGKVTVVDPGDAQPIINHLREQDLDLDYILVTHKHWDHVNGILDMKNAFPNAVVYGTGHADIPGLDHPILGGEPLELMGLSWKTWHTPGHTLDHIVFYTETTNPEGESQGHIFSGDNIFACGCGRMFEGTADQYYESLQSIVNLPLDTIIYCTHEYTLANIQFALHVEPNNTYILHRQDVCTDLRDKGKPTLPTTVVEELKSNPFVRCDQPDVVRAAEQASGQVLAKPQDVFAVIRDMKDRF</sequence>
<dbReference type="HAMAP" id="MF_01374">
    <property type="entry name" value="Glyoxalase_2"/>
    <property type="match status" value="1"/>
</dbReference>
<evidence type="ECO:0000256" key="7">
    <source>
        <dbReference type="HAMAP-Rule" id="MF_01374"/>
    </source>
</evidence>
<dbReference type="STRING" id="207949.RED65_11450"/>
<dbReference type="GO" id="GO:0046872">
    <property type="term" value="F:metal ion binding"/>
    <property type="evidence" value="ECO:0007669"/>
    <property type="project" value="UniProtKB-KW"/>
</dbReference>
<feature type="binding site" evidence="7">
    <location>
        <position position="112"/>
    </location>
    <ligand>
        <name>Zn(2+)</name>
        <dbReference type="ChEBI" id="CHEBI:29105"/>
        <label>1</label>
    </ligand>
</feature>
<proteinExistence type="inferred from homology"/>
<dbReference type="OrthoDB" id="9802248at2"/>
<dbReference type="Proteomes" id="UP000004263">
    <property type="component" value="Unassembled WGS sequence"/>
</dbReference>
<evidence type="ECO:0000259" key="8">
    <source>
        <dbReference type="SMART" id="SM00849"/>
    </source>
</evidence>
<feature type="binding site" evidence="7">
    <location>
        <position position="55"/>
    </location>
    <ligand>
        <name>Zn(2+)</name>
        <dbReference type="ChEBI" id="CHEBI:29105"/>
        <label>1</label>
    </ligand>
</feature>
<dbReference type="HOGENOM" id="CLU_030571_4_1_6"/>
<dbReference type="InterPro" id="IPR017782">
    <property type="entry name" value="Hydroxyacylglutathione_Hdrlase"/>
</dbReference>
<dbReference type="UniPathway" id="UPA00619">
    <property type="reaction ID" value="UER00676"/>
</dbReference>
<dbReference type="InterPro" id="IPR036866">
    <property type="entry name" value="RibonucZ/Hydroxyglut_hydro"/>
</dbReference>
<dbReference type="RefSeq" id="WP_007017417.1">
    <property type="nucleotide sequence ID" value="NZ_CH724113.1"/>
</dbReference>
<dbReference type="PIRSF" id="PIRSF005457">
    <property type="entry name" value="Glx"/>
    <property type="match status" value="1"/>
</dbReference>
<keyword evidence="10" id="KW-1185">Reference proteome</keyword>
<feature type="binding site" evidence="7">
    <location>
        <position position="57"/>
    </location>
    <ligand>
        <name>Zn(2+)</name>
        <dbReference type="ChEBI" id="CHEBI:29105"/>
        <label>1</label>
    </ligand>
</feature>
<dbReference type="EMBL" id="AAQH01000011">
    <property type="protein sequence ID" value="EAT11953.1"/>
    <property type="molecule type" value="Genomic_DNA"/>
</dbReference>
<feature type="binding site" evidence="7">
    <location>
        <position position="138"/>
    </location>
    <ligand>
        <name>Zn(2+)</name>
        <dbReference type="ChEBI" id="CHEBI:29105"/>
        <label>2</label>
    </ligand>
</feature>
<evidence type="ECO:0000313" key="9">
    <source>
        <dbReference type="EMBL" id="EAT11953.1"/>
    </source>
</evidence>
<dbReference type="PANTHER" id="PTHR43705">
    <property type="entry name" value="HYDROXYACYLGLUTATHIONE HYDROLASE"/>
    <property type="match status" value="1"/>
</dbReference>
<organism evidence="9 10">
    <name type="scientific">Bermanella marisrubri</name>
    <dbReference type="NCBI Taxonomy" id="207949"/>
    <lineage>
        <taxon>Bacteria</taxon>
        <taxon>Pseudomonadati</taxon>
        <taxon>Pseudomonadota</taxon>
        <taxon>Gammaproteobacteria</taxon>
        <taxon>Oceanospirillales</taxon>
        <taxon>Oceanospirillaceae</taxon>
        <taxon>Bermanella</taxon>
    </lineage>
</organism>
<keyword evidence="5 7" id="KW-0378">Hydrolase</keyword>
<dbReference type="InterPro" id="IPR032282">
    <property type="entry name" value="HAGH_C"/>
</dbReference>
<keyword evidence="6 7" id="KW-0862">Zinc</keyword>
<dbReference type="GO" id="GO:0019243">
    <property type="term" value="P:methylglyoxal catabolic process to D-lactate via S-lactoyl-glutathione"/>
    <property type="evidence" value="ECO:0007669"/>
    <property type="project" value="UniProtKB-UniRule"/>
</dbReference>
<dbReference type="CDD" id="cd07723">
    <property type="entry name" value="hydroxyacylglutathione_hydrolase_MBL-fold"/>
    <property type="match status" value="1"/>
</dbReference>
<dbReference type="EC" id="3.1.2.6" evidence="7"/>
<evidence type="ECO:0000313" key="10">
    <source>
        <dbReference type="Proteomes" id="UP000004263"/>
    </source>
</evidence>
<comment type="pathway">
    <text evidence="2 7">Secondary metabolite metabolism; methylglyoxal degradation; (R)-lactate from methylglyoxal: step 2/2.</text>
</comment>
<dbReference type="Gene3D" id="3.60.15.10">
    <property type="entry name" value="Ribonuclease Z/Hydroxyacylglutathione hydrolase-like"/>
    <property type="match status" value="1"/>
</dbReference>
<gene>
    <name evidence="7" type="primary">gloB</name>
    <name evidence="9" type="ORF">RED65_11450</name>
</gene>
<evidence type="ECO:0000256" key="6">
    <source>
        <dbReference type="ARBA" id="ARBA00022833"/>
    </source>
</evidence>
<dbReference type="InterPro" id="IPR050110">
    <property type="entry name" value="Glyoxalase_II_hydrolase"/>
</dbReference>
<dbReference type="Pfam" id="PF16123">
    <property type="entry name" value="HAGH_C"/>
    <property type="match status" value="1"/>
</dbReference>
<evidence type="ECO:0000256" key="3">
    <source>
        <dbReference type="ARBA" id="ARBA00006759"/>
    </source>
</evidence>
<dbReference type="SMART" id="SM00849">
    <property type="entry name" value="Lactamase_B"/>
    <property type="match status" value="1"/>
</dbReference>
<comment type="subunit">
    <text evidence="7">Monomer.</text>
</comment>
<reference evidence="9 10" key="1">
    <citation type="submission" date="2006-03" db="EMBL/GenBank/DDBJ databases">
        <authorList>
            <person name="Pinhassi J."/>
            <person name="Pedros-Alio C."/>
            <person name="Ferriera S."/>
            <person name="Johnson J."/>
            <person name="Kravitz S."/>
            <person name="Halpern A."/>
            <person name="Remington K."/>
            <person name="Beeson K."/>
            <person name="Tran B."/>
            <person name="Rogers Y.-H."/>
            <person name="Friedman R."/>
            <person name="Venter J.C."/>
        </authorList>
    </citation>
    <scope>NUCLEOTIDE SEQUENCE [LARGE SCALE GENOMIC DNA]</scope>
    <source>
        <strain evidence="9 10">RED65</strain>
    </source>
</reference>
<feature type="binding site" evidence="7">
    <location>
        <position position="60"/>
    </location>
    <ligand>
        <name>Zn(2+)</name>
        <dbReference type="ChEBI" id="CHEBI:29105"/>
        <label>2</label>
    </ligand>
</feature>
<comment type="catalytic activity">
    <reaction evidence="1 7">
        <text>an S-(2-hydroxyacyl)glutathione + H2O = a 2-hydroxy carboxylate + glutathione + H(+)</text>
        <dbReference type="Rhea" id="RHEA:21864"/>
        <dbReference type="ChEBI" id="CHEBI:15377"/>
        <dbReference type="ChEBI" id="CHEBI:15378"/>
        <dbReference type="ChEBI" id="CHEBI:57925"/>
        <dbReference type="ChEBI" id="CHEBI:58896"/>
        <dbReference type="ChEBI" id="CHEBI:71261"/>
        <dbReference type="EC" id="3.1.2.6"/>
    </reaction>
</comment>
<evidence type="ECO:0000256" key="2">
    <source>
        <dbReference type="ARBA" id="ARBA00004963"/>
    </source>
</evidence>
<feature type="binding site" evidence="7">
    <location>
        <position position="59"/>
    </location>
    <ligand>
        <name>Zn(2+)</name>
        <dbReference type="ChEBI" id="CHEBI:29105"/>
        <label>2</label>
    </ligand>
</feature>
<feature type="binding site" evidence="7">
    <location>
        <position position="138"/>
    </location>
    <ligand>
        <name>Zn(2+)</name>
        <dbReference type="ChEBI" id="CHEBI:29105"/>
        <label>1</label>
    </ligand>
</feature>
<dbReference type="SUPFAM" id="SSF56281">
    <property type="entry name" value="Metallo-hydrolase/oxidoreductase"/>
    <property type="match status" value="1"/>
</dbReference>
<dbReference type="GO" id="GO:0004416">
    <property type="term" value="F:hydroxyacylglutathione hydrolase activity"/>
    <property type="evidence" value="ECO:0007669"/>
    <property type="project" value="UniProtKB-UniRule"/>
</dbReference>
<comment type="caution">
    <text evidence="9">The sequence shown here is derived from an EMBL/GenBank/DDBJ whole genome shotgun (WGS) entry which is preliminary data.</text>
</comment>
<protein>
    <recommendedName>
        <fullName evidence="7">Hydroxyacylglutathione hydrolase</fullName>
        <ecNumber evidence="7">3.1.2.6</ecNumber>
    </recommendedName>
    <alternativeName>
        <fullName evidence="7">Glyoxalase II</fullName>
        <shortName evidence="7">Glx II</shortName>
    </alternativeName>
</protein>
<comment type="cofactor">
    <cofactor evidence="7">
        <name>Zn(2+)</name>
        <dbReference type="ChEBI" id="CHEBI:29105"/>
    </cofactor>
    <text evidence="7">Binds 2 Zn(2+) ions per subunit.</text>
</comment>
<keyword evidence="4 7" id="KW-0479">Metal-binding</keyword>
<dbReference type="NCBIfam" id="TIGR03413">
    <property type="entry name" value="GSH_gloB"/>
    <property type="match status" value="1"/>
</dbReference>
<comment type="similarity">
    <text evidence="3 7">Belongs to the metallo-beta-lactamase superfamily. Glyoxalase II family.</text>
</comment>
<accession>Q1N198</accession>
<feature type="domain" description="Metallo-beta-lactamase" evidence="8">
    <location>
        <begin position="14"/>
        <end position="176"/>
    </location>
</feature>
<dbReference type="AlphaFoldDB" id="Q1N198"/>
<name>Q1N198_9GAMM</name>